<protein>
    <submittedName>
        <fullName evidence="7">Lysine transporter LysE</fullName>
    </submittedName>
</protein>
<keyword evidence="2" id="KW-1003">Cell membrane</keyword>
<reference evidence="7 8" key="1">
    <citation type="submission" date="2018-02" db="EMBL/GenBank/DDBJ databases">
        <title>Draft genome sequencing of Pseudomonas frederiksbergensis 11-D3.</title>
        <authorList>
            <person name="Zheng B.-X."/>
        </authorList>
    </citation>
    <scope>NUCLEOTIDE SEQUENCE [LARGE SCALE GENOMIC DNA]</scope>
    <source>
        <strain evidence="7 8">11-D3</strain>
    </source>
</reference>
<dbReference type="AlphaFoldDB" id="A0A2S8H8S2"/>
<feature type="transmembrane region" description="Helical" evidence="6">
    <location>
        <begin position="52"/>
        <end position="76"/>
    </location>
</feature>
<sequence length="219" mass="23048">MDASVRLKENAVFPINIWLAYTAACLLLVLAPGPDNLLAVGRGLSQGRIAAIVSGMASGAGILFHVATASLGLTLLMQTSAVAFWVVKLIGAGYLLWLGIKVLRSRSLISFQPATRQSLPSIFLTGLLSAALNPKPGFFVLAFIPQFVDPQRGSVSVQMLVYGIWFAALTAVGFALMGVFATVLSRFLRQSPRLVNGLNVGAGLTFVASGVSIATLSQK</sequence>
<organism evidence="7 8">
    <name type="scientific">Pseudomonas frederiksbergensis</name>
    <dbReference type="NCBI Taxonomy" id="104087"/>
    <lineage>
        <taxon>Bacteria</taxon>
        <taxon>Pseudomonadati</taxon>
        <taxon>Pseudomonadota</taxon>
        <taxon>Gammaproteobacteria</taxon>
        <taxon>Pseudomonadales</taxon>
        <taxon>Pseudomonadaceae</taxon>
        <taxon>Pseudomonas</taxon>
    </lineage>
</organism>
<evidence type="ECO:0000256" key="2">
    <source>
        <dbReference type="ARBA" id="ARBA00022475"/>
    </source>
</evidence>
<dbReference type="Pfam" id="PF01810">
    <property type="entry name" value="LysE"/>
    <property type="match status" value="1"/>
</dbReference>
<keyword evidence="4 6" id="KW-1133">Transmembrane helix</keyword>
<feature type="transmembrane region" description="Helical" evidence="6">
    <location>
        <begin position="196"/>
        <end position="216"/>
    </location>
</feature>
<comment type="caution">
    <text evidence="7">The sequence shown here is derived from an EMBL/GenBank/DDBJ whole genome shotgun (WGS) entry which is preliminary data.</text>
</comment>
<feature type="transmembrane region" description="Helical" evidence="6">
    <location>
        <begin position="12"/>
        <end position="31"/>
    </location>
</feature>
<accession>A0A2S8H8S2</accession>
<keyword evidence="5 6" id="KW-0472">Membrane</keyword>
<evidence type="ECO:0000256" key="1">
    <source>
        <dbReference type="ARBA" id="ARBA00004651"/>
    </source>
</evidence>
<comment type="subcellular location">
    <subcellularLocation>
        <location evidence="1">Cell membrane</location>
        <topology evidence="1">Multi-pass membrane protein</topology>
    </subcellularLocation>
</comment>
<dbReference type="PANTHER" id="PTHR30086">
    <property type="entry name" value="ARGININE EXPORTER PROTEIN ARGO"/>
    <property type="match status" value="1"/>
</dbReference>
<dbReference type="GO" id="GO:0015171">
    <property type="term" value="F:amino acid transmembrane transporter activity"/>
    <property type="evidence" value="ECO:0007669"/>
    <property type="project" value="TreeGrafter"/>
</dbReference>
<evidence type="ECO:0000256" key="4">
    <source>
        <dbReference type="ARBA" id="ARBA00022989"/>
    </source>
</evidence>
<feature type="transmembrane region" description="Helical" evidence="6">
    <location>
        <begin position="121"/>
        <end position="144"/>
    </location>
</feature>
<dbReference type="Proteomes" id="UP000239687">
    <property type="component" value="Unassembled WGS sequence"/>
</dbReference>
<dbReference type="PANTHER" id="PTHR30086:SF20">
    <property type="entry name" value="ARGININE EXPORTER PROTEIN ARGO-RELATED"/>
    <property type="match status" value="1"/>
</dbReference>
<dbReference type="InterPro" id="IPR001123">
    <property type="entry name" value="LeuE-type"/>
</dbReference>
<dbReference type="GO" id="GO:0005886">
    <property type="term" value="C:plasma membrane"/>
    <property type="evidence" value="ECO:0007669"/>
    <property type="project" value="UniProtKB-SubCell"/>
</dbReference>
<dbReference type="PIRSF" id="PIRSF006324">
    <property type="entry name" value="LeuE"/>
    <property type="match status" value="1"/>
</dbReference>
<evidence type="ECO:0000313" key="8">
    <source>
        <dbReference type="Proteomes" id="UP000239687"/>
    </source>
</evidence>
<proteinExistence type="predicted"/>
<keyword evidence="3 6" id="KW-0812">Transmembrane</keyword>
<dbReference type="EMBL" id="PUIN01000018">
    <property type="protein sequence ID" value="PQO98917.1"/>
    <property type="molecule type" value="Genomic_DNA"/>
</dbReference>
<name>A0A2S8H8S2_9PSED</name>
<evidence type="ECO:0000256" key="5">
    <source>
        <dbReference type="ARBA" id="ARBA00023136"/>
    </source>
</evidence>
<evidence type="ECO:0000256" key="3">
    <source>
        <dbReference type="ARBA" id="ARBA00022692"/>
    </source>
</evidence>
<gene>
    <name evidence="7" type="ORF">C5612_27370</name>
</gene>
<feature type="transmembrane region" description="Helical" evidence="6">
    <location>
        <begin position="82"/>
        <end position="100"/>
    </location>
</feature>
<evidence type="ECO:0000313" key="7">
    <source>
        <dbReference type="EMBL" id="PQO98917.1"/>
    </source>
</evidence>
<feature type="transmembrane region" description="Helical" evidence="6">
    <location>
        <begin position="164"/>
        <end position="184"/>
    </location>
</feature>
<evidence type="ECO:0000256" key="6">
    <source>
        <dbReference type="SAM" id="Phobius"/>
    </source>
</evidence>